<feature type="transmembrane region" description="Helical" evidence="1">
    <location>
        <begin position="80"/>
        <end position="101"/>
    </location>
</feature>
<keyword evidence="1" id="KW-0812">Transmembrane</keyword>
<accession>A0AA85IXC9</accession>
<reference evidence="2" key="1">
    <citation type="submission" date="2022-06" db="EMBL/GenBank/DDBJ databases">
        <authorList>
            <person name="Berger JAMES D."/>
            <person name="Berger JAMES D."/>
        </authorList>
    </citation>
    <scope>NUCLEOTIDE SEQUENCE [LARGE SCALE GENOMIC DNA]</scope>
</reference>
<protein>
    <submittedName>
        <fullName evidence="3">Uncharacterized protein</fullName>
    </submittedName>
</protein>
<feature type="transmembrane region" description="Helical" evidence="1">
    <location>
        <begin position="20"/>
        <end position="43"/>
    </location>
</feature>
<dbReference type="WBParaSite" id="TREG1_126810.1">
    <property type="protein sequence ID" value="TREG1_126810.1"/>
    <property type="gene ID" value="TREG1_126810"/>
</dbReference>
<keyword evidence="2" id="KW-1185">Reference proteome</keyword>
<feature type="transmembrane region" description="Helical" evidence="1">
    <location>
        <begin position="55"/>
        <end position="73"/>
    </location>
</feature>
<sequence length="237" mass="26009">MVESSKNKKLGVTSSESCYLKYLILTCTMVLLTIIITMCAATIPPFRDLCEKLYLPIPFFVLGIIPMGVFLLAKNIQERFPLNYVLVVLALLLLSFAIPGIKAALQLWNILSWTLTIAVSVSALIFGYKMEKLSKKSSIILLSLAGGLALVGIIVLITLKVTVHGIISTILPALIIVFAILMVLYLTGQGIKRCSKADTSSMLPIWLTMITWTCVILIYVSISLTLPRTQSGKQTNK</sequence>
<organism evidence="2 3">
    <name type="scientific">Trichobilharzia regenti</name>
    <name type="common">Nasal bird schistosome</name>
    <dbReference type="NCBI Taxonomy" id="157069"/>
    <lineage>
        <taxon>Eukaryota</taxon>
        <taxon>Metazoa</taxon>
        <taxon>Spiralia</taxon>
        <taxon>Lophotrochozoa</taxon>
        <taxon>Platyhelminthes</taxon>
        <taxon>Trematoda</taxon>
        <taxon>Digenea</taxon>
        <taxon>Strigeidida</taxon>
        <taxon>Schistosomatoidea</taxon>
        <taxon>Schistosomatidae</taxon>
        <taxon>Trichobilharzia</taxon>
    </lineage>
</organism>
<dbReference type="AlphaFoldDB" id="A0AA85IXC9"/>
<evidence type="ECO:0000313" key="3">
    <source>
        <dbReference type="WBParaSite" id="TREG1_126810.1"/>
    </source>
</evidence>
<keyword evidence="1" id="KW-1133">Transmembrane helix</keyword>
<feature type="transmembrane region" description="Helical" evidence="1">
    <location>
        <begin position="165"/>
        <end position="186"/>
    </location>
</feature>
<evidence type="ECO:0000313" key="2">
    <source>
        <dbReference type="Proteomes" id="UP000050795"/>
    </source>
</evidence>
<keyword evidence="1" id="KW-0472">Membrane</keyword>
<feature type="transmembrane region" description="Helical" evidence="1">
    <location>
        <begin position="139"/>
        <end position="159"/>
    </location>
</feature>
<reference evidence="3" key="2">
    <citation type="submission" date="2023-11" db="UniProtKB">
        <authorList>
            <consortium name="WormBaseParasite"/>
        </authorList>
    </citation>
    <scope>IDENTIFICATION</scope>
</reference>
<feature type="transmembrane region" description="Helical" evidence="1">
    <location>
        <begin position="107"/>
        <end position="127"/>
    </location>
</feature>
<evidence type="ECO:0000256" key="1">
    <source>
        <dbReference type="SAM" id="Phobius"/>
    </source>
</evidence>
<name>A0AA85IXC9_TRIRE</name>
<dbReference type="Proteomes" id="UP000050795">
    <property type="component" value="Unassembled WGS sequence"/>
</dbReference>
<feature type="transmembrane region" description="Helical" evidence="1">
    <location>
        <begin position="206"/>
        <end position="226"/>
    </location>
</feature>
<proteinExistence type="predicted"/>